<dbReference type="Gene3D" id="3.90.1200.10">
    <property type="match status" value="1"/>
</dbReference>
<keyword evidence="3" id="KW-1185">Reference proteome</keyword>
<evidence type="ECO:0000259" key="1">
    <source>
        <dbReference type="Pfam" id="PF01636"/>
    </source>
</evidence>
<gene>
    <name evidence="2" type="ORF">KEC56_06740</name>
</gene>
<reference evidence="2" key="1">
    <citation type="submission" date="2021-04" db="EMBL/GenBank/DDBJ databases">
        <title>Microbacterium tenobrionis sp. nov. and Microbacterium allomyrinae sp. nov., isolated from larvae of Tenobrio molitor and Allomyrina dichotoma, respectively.</title>
        <authorList>
            <person name="Lee S.D."/>
        </authorList>
    </citation>
    <scope>NUCLEOTIDE SEQUENCE</scope>
    <source>
        <strain evidence="2">YMB-B2</strain>
    </source>
</reference>
<dbReference type="InterPro" id="IPR002575">
    <property type="entry name" value="Aminoglycoside_PTrfase"/>
</dbReference>
<dbReference type="Pfam" id="PF01636">
    <property type="entry name" value="APH"/>
    <property type="match status" value="1"/>
</dbReference>
<organism evidence="2 3">
    <name type="scientific">Microbacterium tenebrionis</name>
    <dbReference type="NCBI Taxonomy" id="2830665"/>
    <lineage>
        <taxon>Bacteria</taxon>
        <taxon>Bacillati</taxon>
        <taxon>Actinomycetota</taxon>
        <taxon>Actinomycetes</taxon>
        <taxon>Micrococcales</taxon>
        <taxon>Microbacteriaceae</taxon>
        <taxon>Microbacterium</taxon>
    </lineage>
</organism>
<dbReference type="EMBL" id="JAGTTM010000002">
    <property type="protein sequence ID" value="MCC2029211.1"/>
    <property type="molecule type" value="Genomic_DNA"/>
</dbReference>
<protein>
    <submittedName>
        <fullName evidence="2">Aminoglycoside phosphotransferase family protein</fullName>
    </submittedName>
</protein>
<dbReference type="Proteomes" id="UP001139289">
    <property type="component" value="Unassembled WGS sequence"/>
</dbReference>
<dbReference type="SUPFAM" id="SSF56112">
    <property type="entry name" value="Protein kinase-like (PK-like)"/>
    <property type="match status" value="1"/>
</dbReference>
<name>A0A9X1LP36_9MICO</name>
<feature type="domain" description="Aminoglycoside phosphotransferase" evidence="1">
    <location>
        <begin position="70"/>
        <end position="243"/>
    </location>
</feature>
<accession>A0A9X1LP36</accession>
<evidence type="ECO:0000313" key="3">
    <source>
        <dbReference type="Proteomes" id="UP001139289"/>
    </source>
</evidence>
<evidence type="ECO:0000313" key="2">
    <source>
        <dbReference type="EMBL" id="MCC2029211.1"/>
    </source>
</evidence>
<proteinExistence type="predicted"/>
<comment type="caution">
    <text evidence="2">The sequence shown here is derived from an EMBL/GenBank/DDBJ whole genome shotgun (WGS) entry which is preliminary data.</text>
</comment>
<sequence length="281" mass="31135">MSGWVRLAPSQQAWVRSRIGDAEVVSDMSWNLVGSIVLHVRAGAEDLVVKAGDADNHHIAREIGAHPTYTARLVASGHAARLRDADEALRVMILDHLPGRLLEGTDAEHSPDAHEQAGRLLRELHSQYAQDVADYGSRTIARALSWLDKPNRVAPDAAIEARRILHRASAGSATVVPTHGDWQPRNWLIDHGTVRVIDFGRFGFRPAATDLTRLSAQQRRGRPDLEAAFFAGYGADPRDPDEWRLERLQEAIGTACWAFQVGDEEFEAQGHRMLAEILAEF</sequence>
<dbReference type="InterPro" id="IPR011009">
    <property type="entry name" value="Kinase-like_dom_sf"/>
</dbReference>
<dbReference type="AlphaFoldDB" id="A0A9X1LP36"/>